<dbReference type="PRINTS" id="PR01398">
    <property type="entry name" value="ISCHRISMTASE"/>
</dbReference>
<dbReference type="InterPro" id="IPR016291">
    <property type="entry name" value="Isochorismatase"/>
</dbReference>
<evidence type="ECO:0000256" key="1">
    <source>
        <dbReference type="ARBA" id="ARBA00022801"/>
    </source>
</evidence>
<reference evidence="4" key="1">
    <citation type="submission" date="2018-07" db="EMBL/GenBank/DDBJ databases">
        <authorList>
            <person name="Zhao J."/>
        </authorList>
    </citation>
    <scope>NUCLEOTIDE SEQUENCE [LARGE SCALE GENOMIC DNA]</scope>
    <source>
        <strain evidence="4">GSSD-12</strain>
    </source>
</reference>
<evidence type="ECO:0000259" key="2">
    <source>
        <dbReference type="Pfam" id="PF00857"/>
    </source>
</evidence>
<proteinExistence type="predicted"/>
<dbReference type="Gene3D" id="3.40.50.850">
    <property type="entry name" value="Isochorismatase-like"/>
    <property type="match status" value="1"/>
</dbReference>
<dbReference type="InterPro" id="IPR050272">
    <property type="entry name" value="Isochorismatase-like_hydrls"/>
</dbReference>
<keyword evidence="4" id="KW-1185">Reference proteome</keyword>
<dbReference type="Pfam" id="PF00857">
    <property type="entry name" value="Isochorismatase"/>
    <property type="match status" value="1"/>
</dbReference>
<evidence type="ECO:0000313" key="3">
    <source>
        <dbReference type="EMBL" id="AXG83046.1"/>
    </source>
</evidence>
<dbReference type="PIRSF" id="PIRSF001111">
    <property type="entry name" value="Isochorismatase"/>
    <property type="match status" value="1"/>
</dbReference>
<gene>
    <name evidence="3" type="ORF">DVK44_32315</name>
</gene>
<dbReference type="PANTHER" id="PTHR43540:SF3">
    <property type="entry name" value="ENTEROBACTIN SYNTHASE COMPONENT B"/>
    <property type="match status" value="1"/>
</dbReference>
<keyword evidence="1" id="KW-0378">Hydrolase</keyword>
<dbReference type="OrthoDB" id="5794853at2"/>
<dbReference type="GO" id="GO:0008908">
    <property type="term" value="F:isochorismatase activity"/>
    <property type="evidence" value="ECO:0007669"/>
    <property type="project" value="InterPro"/>
</dbReference>
<evidence type="ECO:0000313" key="4">
    <source>
        <dbReference type="Proteomes" id="UP000253868"/>
    </source>
</evidence>
<dbReference type="InterPro" id="IPR000868">
    <property type="entry name" value="Isochorismatase-like_dom"/>
</dbReference>
<dbReference type="SUPFAM" id="SSF52499">
    <property type="entry name" value="Isochorismatase-like hydrolases"/>
    <property type="match status" value="1"/>
</dbReference>
<organism evidence="3 4">
    <name type="scientific">Streptomyces paludis</name>
    <dbReference type="NCBI Taxonomy" id="2282738"/>
    <lineage>
        <taxon>Bacteria</taxon>
        <taxon>Bacillati</taxon>
        <taxon>Actinomycetota</taxon>
        <taxon>Actinomycetes</taxon>
        <taxon>Kitasatosporales</taxon>
        <taxon>Streptomycetaceae</taxon>
        <taxon>Streptomyces</taxon>
    </lineage>
</organism>
<dbReference type="AlphaFoldDB" id="A0A345I272"/>
<sequence>MPRPAELPPNSVSWQIDPRRAVLLVHDMQHYFLAPFPPGEQPRTDLLAHTAALRERCAGLGVPVVYSAQPGDMTPEQRGLLVDFWGPGMSAAPEDSGIPEALAPGEHDTVLTKWRASAFHATPLLELLRDRGRDQLIICGVYAHVGVLLTACDAFAHSVQPFVVADAVADFTPDHHRMALQYAASRCAVVLPTSAVLEALSAAAPASVASAGGLS</sequence>
<accession>A0A345I272</accession>
<feature type="domain" description="Isochorismatase-like" evidence="2">
    <location>
        <begin position="22"/>
        <end position="193"/>
    </location>
</feature>
<name>A0A345I272_9ACTN</name>
<protein>
    <submittedName>
        <fullName evidence="3">Isochorismatase family protein</fullName>
    </submittedName>
</protein>
<dbReference type="PANTHER" id="PTHR43540">
    <property type="entry name" value="PEROXYUREIDOACRYLATE/UREIDOACRYLATE AMIDOHYDROLASE-RELATED"/>
    <property type="match status" value="1"/>
</dbReference>
<dbReference type="Proteomes" id="UP000253868">
    <property type="component" value="Chromosome"/>
</dbReference>
<dbReference type="EMBL" id="CP031194">
    <property type="protein sequence ID" value="AXG83046.1"/>
    <property type="molecule type" value="Genomic_DNA"/>
</dbReference>
<dbReference type="InterPro" id="IPR036380">
    <property type="entry name" value="Isochorismatase-like_sf"/>
</dbReference>
<dbReference type="KEGG" id="spad:DVK44_32315"/>